<comment type="similarity">
    <text evidence="1">Belongs to the short-chain dehydrogenases/reductases (SDR) family.</text>
</comment>
<gene>
    <name evidence="4" type="ORF">ACERK3_06475</name>
</gene>
<dbReference type="SUPFAM" id="SSF51735">
    <property type="entry name" value="NAD(P)-binding Rossmann-fold domains"/>
    <property type="match status" value="1"/>
</dbReference>
<keyword evidence="5" id="KW-1185">Reference proteome</keyword>
<dbReference type="NCBIfam" id="NF005559">
    <property type="entry name" value="PRK07231.1"/>
    <property type="match status" value="1"/>
</dbReference>
<protein>
    <submittedName>
        <fullName evidence="4">SDR family NAD(P)-dependent oxidoreductase</fullName>
        <ecNumber evidence="4">1.1.1.-</ecNumber>
    </submittedName>
</protein>
<dbReference type="EC" id="1.1.1.-" evidence="4"/>
<dbReference type="SMART" id="SM00822">
    <property type="entry name" value="PKS_KR"/>
    <property type="match status" value="1"/>
</dbReference>
<dbReference type="EMBL" id="JBGUBD010000003">
    <property type="protein sequence ID" value="MFA9477941.1"/>
    <property type="molecule type" value="Genomic_DNA"/>
</dbReference>
<proteinExistence type="inferred from homology"/>
<dbReference type="Proteomes" id="UP001575105">
    <property type="component" value="Unassembled WGS sequence"/>
</dbReference>
<evidence type="ECO:0000313" key="4">
    <source>
        <dbReference type="EMBL" id="MFA9477941.1"/>
    </source>
</evidence>
<dbReference type="CDD" id="cd05233">
    <property type="entry name" value="SDR_c"/>
    <property type="match status" value="1"/>
</dbReference>
<dbReference type="Gene3D" id="3.40.50.720">
    <property type="entry name" value="NAD(P)-binding Rossmann-like Domain"/>
    <property type="match status" value="1"/>
</dbReference>
<feature type="domain" description="Ketoreductase" evidence="3">
    <location>
        <begin position="12"/>
        <end position="152"/>
    </location>
</feature>
<dbReference type="PANTHER" id="PTHR43639:SF1">
    <property type="entry name" value="SHORT-CHAIN DEHYDROGENASE_REDUCTASE FAMILY PROTEIN"/>
    <property type="match status" value="1"/>
</dbReference>
<sequence>MGMTADGTIKGRVAVVTGAATGIGRAIAVAYAEAGAKVVCVSRRMETLRPAVDAITNAGHSALAVQADTSDAEQVEAAVQQAVDAFGRIDILVNNAGFLDFSPIMDVSEELFDRTFAVNVKGYFLFSQAAARQMIQQGVGGSIINITSISAEQCGELKVHYCASNAARKMLTKGFALELAKHQIRVNAVAPGDIESDIVRDPNIQHVLDSVDFGAFAPLGRRGKPDDIVGACIFLASEQAGYITGSTLLIDGGAFSGVYFPRAADAPA</sequence>
<accession>A0ABV4U5C1</accession>
<keyword evidence="2 4" id="KW-0560">Oxidoreductase</keyword>
<dbReference type="Pfam" id="PF13561">
    <property type="entry name" value="adh_short_C2"/>
    <property type="match status" value="1"/>
</dbReference>
<comment type="caution">
    <text evidence="4">The sequence shown here is derived from an EMBL/GenBank/DDBJ whole genome shotgun (WGS) entry which is preliminary data.</text>
</comment>
<dbReference type="GO" id="GO:0016491">
    <property type="term" value="F:oxidoreductase activity"/>
    <property type="evidence" value="ECO:0007669"/>
    <property type="project" value="UniProtKB-KW"/>
</dbReference>
<evidence type="ECO:0000256" key="1">
    <source>
        <dbReference type="ARBA" id="ARBA00006484"/>
    </source>
</evidence>
<dbReference type="RefSeq" id="WP_425344865.1">
    <property type="nucleotide sequence ID" value="NZ_JBGUBD010000003.1"/>
</dbReference>
<name>A0ABV4U5C1_9BACT</name>
<dbReference type="InterPro" id="IPR002347">
    <property type="entry name" value="SDR_fam"/>
</dbReference>
<dbReference type="PANTHER" id="PTHR43639">
    <property type="entry name" value="OXIDOREDUCTASE, SHORT-CHAIN DEHYDROGENASE/REDUCTASE FAMILY (AFU_ORTHOLOGUE AFUA_5G02870)"/>
    <property type="match status" value="1"/>
</dbReference>
<dbReference type="PRINTS" id="PR00081">
    <property type="entry name" value="GDHRDH"/>
</dbReference>
<dbReference type="InterPro" id="IPR057326">
    <property type="entry name" value="KR_dom"/>
</dbReference>
<evidence type="ECO:0000259" key="3">
    <source>
        <dbReference type="SMART" id="SM00822"/>
    </source>
</evidence>
<reference evidence="4 5" key="1">
    <citation type="submission" date="2024-08" db="EMBL/GenBank/DDBJ databases">
        <title>Whole-genome sequencing of halo(alkali)philic microorganisms from hypersaline lakes.</title>
        <authorList>
            <person name="Sorokin D.Y."/>
            <person name="Merkel A.Y."/>
            <person name="Messina E."/>
            <person name="Yakimov M."/>
        </authorList>
    </citation>
    <scope>NUCLEOTIDE SEQUENCE [LARGE SCALE GENOMIC DNA]</scope>
    <source>
        <strain evidence="4 5">AB-hyl4</strain>
    </source>
</reference>
<organism evidence="4 5">
    <name type="scientific">Natronomicrosphaera hydrolytica</name>
    <dbReference type="NCBI Taxonomy" id="3242702"/>
    <lineage>
        <taxon>Bacteria</taxon>
        <taxon>Pseudomonadati</taxon>
        <taxon>Planctomycetota</taxon>
        <taxon>Phycisphaerae</taxon>
        <taxon>Phycisphaerales</taxon>
        <taxon>Phycisphaeraceae</taxon>
        <taxon>Natronomicrosphaera</taxon>
    </lineage>
</organism>
<evidence type="ECO:0000313" key="5">
    <source>
        <dbReference type="Proteomes" id="UP001575105"/>
    </source>
</evidence>
<dbReference type="PRINTS" id="PR00080">
    <property type="entry name" value="SDRFAMILY"/>
</dbReference>
<evidence type="ECO:0000256" key="2">
    <source>
        <dbReference type="ARBA" id="ARBA00023002"/>
    </source>
</evidence>
<dbReference type="InterPro" id="IPR036291">
    <property type="entry name" value="NAD(P)-bd_dom_sf"/>
</dbReference>